<proteinExistence type="predicted"/>
<feature type="region of interest" description="Disordered" evidence="1">
    <location>
        <begin position="1"/>
        <end position="20"/>
    </location>
</feature>
<dbReference type="Gene3D" id="3.10.620.30">
    <property type="match status" value="1"/>
</dbReference>
<keyword evidence="4" id="KW-1185">Reference proteome</keyword>
<accession>A0A5A9XHG7</accession>
<dbReference type="PANTHER" id="PTHR33490">
    <property type="entry name" value="BLR5614 PROTEIN-RELATED"/>
    <property type="match status" value="1"/>
</dbReference>
<sequence>MQPSPVAQHRQPQQHHLPHPFSKKGAFMKIALRVLIALAFTLTAVFPAAAAPFKKLDKPPLSERWFGIYVDNERVGFYRQVISEAPDGYRIEGDGSVRMKVMGFSKESSMRETYLVGKGLALRSFEVEQAINGSASRISGKVASNIMRITSVANGKKTEKQLKYKGEVYPGPVLNLYPLMRDPSPGKSFTTLTFDPEEVKVKEVKISVLGQEKTPDSQPALKLRNNLYPFVNNDIWVDDQGNTLLESVREGLVITRAEEPTQLGSFVGGLALAKKDLIYDFSLVRAEPPIKDSKKLTGLSVEISGWNDNLPLRQDGGQTVEKSGEGRIAIKTGGAVPETAAQGKPATPQDSYLKPAEKIESDAPEIAAKAKELATGKKEPLEIARTLASWTSDWLHDTVEDGGGALASFKSRNGNCQTHARLYTALARAAGIPTRFVSGLIYLDGKGFLYHSWAESLLNGRWVAIDPTYDQVPADPTHLKFLEGHLPEDMAPIITIIGRIHIKVLEAKY</sequence>
<dbReference type="Pfam" id="PF01841">
    <property type="entry name" value="Transglut_core"/>
    <property type="match status" value="1"/>
</dbReference>
<gene>
    <name evidence="3" type="ORF">ET418_08705</name>
</gene>
<dbReference type="Proteomes" id="UP000324298">
    <property type="component" value="Unassembled WGS sequence"/>
</dbReference>
<dbReference type="EMBL" id="SRSD01000004">
    <property type="protein sequence ID" value="KAA0892264.1"/>
    <property type="molecule type" value="Genomic_DNA"/>
</dbReference>
<dbReference type="SMART" id="SM00460">
    <property type="entry name" value="TGc"/>
    <property type="match status" value="1"/>
</dbReference>
<name>A0A5A9XHG7_9BACT</name>
<dbReference type="OrthoDB" id="9790856at2"/>
<dbReference type="PANTHER" id="PTHR33490:SF3">
    <property type="entry name" value="CONSERVED INTEGRAL MEMBRANE PROTEIN"/>
    <property type="match status" value="1"/>
</dbReference>
<comment type="caution">
    <text evidence="3">The sequence shown here is derived from an EMBL/GenBank/DDBJ whole genome shotgun (WGS) entry which is preliminary data.</text>
</comment>
<protein>
    <submittedName>
        <fullName evidence="3">Transglutaminase domain-containing protein</fullName>
    </submittedName>
</protein>
<evidence type="ECO:0000256" key="1">
    <source>
        <dbReference type="SAM" id="MobiDB-lite"/>
    </source>
</evidence>
<organism evidence="3 4">
    <name type="scientific">Oryzomonas rubra</name>
    <dbReference type="NCBI Taxonomy" id="2509454"/>
    <lineage>
        <taxon>Bacteria</taxon>
        <taxon>Pseudomonadati</taxon>
        <taxon>Thermodesulfobacteriota</taxon>
        <taxon>Desulfuromonadia</taxon>
        <taxon>Geobacterales</taxon>
        <taxon>Geobacteraceae</taxon>
        <taxon>Oryzomonas</taxon>
    </lineage>
</organism>
<evidence type="ECO:0000313" key="4">
    <source>
        <dbReference type="Proteomes" id="UP000324298"/>
    </source>
</evidence>
<evidence type="ECO:0000259" key="2">
    <source>
        <dbReference type="SMART" id="SM00460"/>
    </source>
</evidence>
<reference evidence="3 4" key="1">
    <citation type="submission" date="2019-04" db="EMBL/GenBank/DDBJ databases">
        <title>Geobacter ruber sp. nov., ferric-reducing bacteria isolated from paddy soil.</title>
        <authorList>
            <person name="Xu Z."/>
            <person name="Masuda Y."/>
            <person name="Itoh H."/>
            <person name="Senoo K."/>
        </authorList>
    </citation>
    <scope>NUCLEOTIDE SEQUENCE [LARGE SCALE GENOMIC DNA]</scope>
    <source>
        <strain evidence="3 4">Red88</strain>
    </source>
</reference>
<dbReference type="SUPFAM" id="SSF54001">
    <property type="entry name" value="Cysteine proteinases"/>
    <property type="match status" value="1"/>
</dbReference>
<dbReference type="InterPro" id="IPR002931">
    <property type="entry name" value="Transglutaminase-like"/>
</dbReference>
<evidence type="ECO:0000313" key="3">
    <source>
        <dbReference type="EMBL" id="KAA0892264.1"/>
    </source>
</evidence>
<feature type="domain" description="Transglutaminase-like" evidence="2">
    <location>
        <begin position="408"/>
        <end position="469"/>
    </location>
</feature>
<dbReference type="AlphaFoldDB" id="A0A5A9XHG7"/>
<dbReference type="InterPro" id="IPR038765">
    <property type="entry name" value="Papain-like_cys_pep_sf"/>
</dbReference>